<comment type="caution">
    <text evidence="3">The sequence shown here is derived from an EMBL/GenBank/DDBJ whole genome shotgun (WGS) entry which is preliminary data.</text>
</comment>
<name>A0A4R6FZT6_9BURK</name>
<dbReference type="Gene3D" id="3.40.50.1240">
    <property type="entry name" value="Phosphoglycerate mutase-like"/>
    <property type="match status" value="1"/>
</dbReference>
<evidence type="ECO:0000313" key="4">
    <source>
        <dbReference type="Proteomes" id="UP000294737"/>
    </source>
</evidence>
<dbReference type="InterPro" id="IPR029033">
    <property type="entry name" value="His_PPase_superfam"/>
</dbReference>
<dbReference type="RefSeq" id="WP_112992638.1">
    <property type="nucleotide sequence ID" value="NZ_PTLZ01000003.1"/>
</dbReference>
<feature type="binding site" evidence="2">
    <location>
        <begin position="7"/>
        <end position="14"/>
    </location>
    <ligand>
        <name>substrate</name>
    </ligand>
</feature>
<dbReference type="CDD" id="cd07067">
    <property type="entry name" value="HP_PGM_like"/>
    <property type="match status" value="1"/>
</dbReference>
<dbReference type="OrthoDB" id="9781415at2"/>
<dbReference type="Pfam" id="PF00300">
    <property type="entry name" value="His_Phos_1"/>
    <property type="match status" value="1"/>
</dbReference>
<keyword evidence="4" id="KW-1185">Reference proteome</keyword>
<dbReference type="InterPro" id="IPR013078">
    <property type="entry name" value="His_Pase_superF_clade-1"/>
</dbReference>
<reference evidence="3 4" key="1">
    <citation type="submission" date="2019-03" db="EMBL/GenBank/DDBJ databases">
        <title>Genomic Encyclopedia of Type Strains, Phase IV (KMG-IV): sequencing the most valuable type-strain genomes for metagenomic binning, comparative biology and taxonomic classification.</title>
        <authorList>
            <person name="Goeker M."/>
        </authorList>
    </citation>
    <scope>NUCLEOTIDE SEQUENCE [LARGE SCALE GENOMIC DNA]</scope>
    <source>
        <strain evidence="3 4">DSM 18555</strain>
    </source>
</reference>
<dbReference type="Proteomes" id="UP000294737">
    <property type="component" value="Unassembled WGS sequence"/>
</dbReference>
<dbReference type="InterPro" id="IPR052765">
    <property type="entry name" value="PGM-Related"/>
</dbReference>
<feature type="binding site" evidence="2">
    <location>
        <position position="62"/>
    </location>
    <ligand>
        <name>substrate</name>
    </ligand>
</feature>
<organism evidence="3 4">
    <name type="scientific">Herminiimonas fonticola</name>
    <dbReference type="NCBI Taxonomy" id="303380"/>
    <lineage>
        <taxon>Bacteria</taxon>
        <taxon>Pseudomonadati</taxon>
        <taxon>Pseudomonadota</taxon>
        <taxon>Betaproteobacteria</taxon>
        <taxon>Burkholderiales</taxon>
        <taxon>Oxalobacteraceae</taxon>
        <taxon>Herminiimonas</taxon>
    </lineage>
</organism>
<evidence type="ECO:0000256" key="1">
    <source>
        <dbReference type="PIRSR" id="PIRSR613078-1"/>
    </source>
</evidence>
<dbReference type="EMBL" id="SNWF01000010">
    <property type="protein sequence ID" value="TDN87437.1"/>
    <property type="molecule type" value="Genomic_DNA"/>
</dbReference>
<protein>
    <submittedName>
        <fullName evidence="3">Broad specificity phosphatase PhoE</fullName>
    </submittedName>
</protein>
<feature type="active site" description="Tele-phosphohistidine intermediate" evidence="1">
    <location>
        <position position="8"/>
    </location>
</feature>
<feature type="active site" description="Proton donor/acceptor" evidence="1">
    <location>
        <position position="90"/>
    </location>
</feature>
<dbReference type="SUPFAM" id="SSF53254">
    <property type="entry name" value="Phosphoglycerate mutase-like"/>
    <property type="match status" value="1"/>
</dbReference>
<evidence type="ECO:0000313" key="3">
    <source>
        <dbReference type="EMBL" id="TDN87437.1"/>
    </source>
</evidence>
<sequence length="211" mass="23851">MMIKLVRHGQSHSNTGEVLPHEVGDYGISLTANGIEQAQEAGHTIGQDFIADSLLYCSPYRRTRETAAEIVRTANLSQEKKIYEDPRLREVERGYMEEESQHHLRKVHGWFYYRHAGGESPADCYDRTSAFLESLMRQAARHDTKKILIVTHGMTIRCFVTRFLHLTVEQFEMMANPSNCDIITIAPAVDLAAPVFTCGQWGVDGIALRKG</sequence>
<dbReference type="PIRSF" id="PIRSF000709">
    <property type="entry name" value="6PFK_2-Ptase"/>
    <property type="match status" value="1"/>
</dbReference>
<dbReference type="SMART" id="SM00855">
    <property type="entry name" value="PGAM"/>
    <property type="match status" value="1"/>
</dbReference>
<proteinExistence type="predicted"/>
<dbReference type="AlphaFoldDB" id="A0A4R6FZT6"/>
<accession>A0A4R6FZT6</accession>
<evidence type="ECO:0000256" key="2">
    <source>
        <dbReference type="PIRSR" id="PIRSR613078-2"/>
    </source>
</evidence>
<gene>
    <name evidence="3" type="ORF">EV677_2957</name>
</gene>
<dbReference type="PANTHER" id="PTHR46192">
    <property type="entry name" value="BROAD-RANGE ACID PHOSPHATASE DET1"/>
    <property type="match status" value="1"/>
</dbReference>